<comment type="catalytic activity">
    <reaction evidence="12">
        <text>K(+)(in) = K(+)(out)</text>
        <dbReference type="Rhea" id="RHEA:29463"/>
        <dbReference type="ChEBI" id="CHEBI:29103"/>
    </reaction>
</comment>
<evidence type="ECO:0000256" key="10">
    <source>
        <dbReference type="ARBA" id="ARBA00023136"/>
    </source>
</evidence>
<keyword evidence="8 13" id="KW-1133">Transmembrane helix</keyword>
<dbReference type="AlphaFoldDB" id="X0WBK4"/>
<evidence type="ECO:0000256" key="12">
    <source>
        <dbReference type="ARBA" id="ARBA00034430"/>
    </source>
</evidence>
<comment type="subcellular location">
    <subcellularLocation>
        <location evidence="1">Membrane</location>
        <topology evidence="1">Multi-pass membrane protein</topology>
    </subcellularLocation>
</comment>
<protein>
    <recommendedName>
        <fullName evidence="15">DUF1211 domain-containing protein</fullName>
    </recommendedName>
</protein>
<comment type="similarity">
    <text evidence="2">Belongs to the TMEM175 family.</text>
</comment>
<keyword evidence="9" id="KW-0406">Ion transport</keyword>
<dbReference type="GO" id="GO:0015252">
    <property type="term" value="F:proton channel activity"/>
    <property type="evidence" value="ECO:0007669"/>
    <property type="project" value="InterPro"/>
</dbReference>
<reference evidence="14" key="1">
    <citation type="journal article" date="2014" name="Front. Microbiol.">
        <title>High frequency of phylogenetically diverse reductive dehalogenase-homologous genes in deep subseafloor sedimentary metagenomes.</title>
        <authorList>
            <person name="Kawai M."/>
            <person name="Futagami T."/>
            <person name="Toyoda A."/>
            <person name="Takaki Y."/>
            <person name="Nishi S."/>
            <person name="Hori S."/>
            <person name="Arai W."/>
            <person name="Tsubouchi T."/>
            <person name="Morono Y."/>
            <person name="Uchiyama I."/>
            <person name="Ito T."/>
            <person name="Fujiyama A."/>
            <person name="Inagaki F."/>
            <person name="Takami H."/>
        </authorList>
    </citation>
    <scope>NUCLEOTIDE SEQUENCE</scope>
    <source>
        <strain evidence="14">Expedition CK06-06</strain>
    </source>
</reference>
<keyword evidence="4" id="KW-0633">Potassium transport</keyword>
<name>X0WBK4_9ZZZZ</name>
<evidence type="ECO:0000256" key="6">
    <source>
        <dbReference type="ARBA" id="ARBA00022826"/>
    </source>
</evidence>
<feature type="non-terminal residue" evidence="14">
    <location>
        <position position="51"/>
    </location>
</feature>
<evidence type="ECO:0000256" key="8">
    <source>
        <dbReference type="ARBA" id="ARBA00022989"/>
    </source>
</evidence>
<evidence type="ECO:0000256" key="4">
    <source>
        <dbReference type="ARBA" id="ARBA00022538"/>
    </source>
</evidence>
<gene>
    <name evidence="14" type="ORF">S01H1_46704</name>
</gene>
<keyword evidence="7" id="KW-0630">Potassium</keyword>
<dbReference type="InterPro" id="IPR010617">
    <property type="entry name" value="TMEM175-like"/>
</dbReference>
<evidence type="ECO:0000256" key="3">
    <source>
        <dbReference type="ARBA" id="ARBA00022448"/>
    </source>
</evidence>
<organism evidence="14">
    <name type="scientific">marine sediment metagenome</name>
    <dbReference type="NCBI Taxonomy" id="412755"/>
    <lineage>
        <taxon>unclassified sequences</taxon>
        <taxon>metagenomes</taxon>
        <taxon>ecological metagenomes</taxon>
    </lineage>
</organism>
<evidence type="ECO:0000256" key="1">
    <source>
        <dbReference type="ARBA" id="ARBA00004141"/>
    </source>
</evidence>
<dbReference type="Pfam" id="PF06736">
    <property type="entry name" value="TMEM175"/>
    <property type="match status" value="1"/>
</dbReference>
<evidence type="ECO:0000256" key="2">
    <source>
        <dbReference type="ARBA" id="ARBA00006920"/>
    </source>
</evidence>
<sequence length="51" mass="5417">MNTSSSKRLIYVLSTKRIEALTDGVFAIAMTLLVLSLEIPAIPEGAAAQVL</sequence>
<dbReference type="EMBL" id="BARS01029915">
    <property type="protein sequence ID" value="GAG10051.1"/>
    <property type="molecule type" value="Genomic_DNA"/>
</dbReference>
<keyword evidence="10 13" id="KW-0472">Membrane</keyword>
<keyword evidence="5 13" id="KW-0812">Transmembrane</keyword>
<evidence type="ECO:0000256" key="11">
    <source>
        <dbReference type="ARBA" id="ARBA00023303"/>
    </source>
</evidence>
<comment type="caution">
    <text evidence="14">The sequence shown here is derived from an EMBL/GenBank/DDBJ whole genome shotgun (WGS) entry which is preliminary data.</text>
</comment>
<evidence type="ECO:0000256" key="7">
    <source>
        <dbReference type="ARBA" id="ARBA00022958"/>
    </source>
</evidence>
<evidence type="ECO:0000313" key="14">
    <source>
        <dbReference type="EMBL" id="GAG10051.1"/>
    </source>
</evidence>
<evidence type="ECO:0008006" key="15">
    <source>
        <dbReference type="Google" id="ProtNLM"/>
    </source>
</evidence>
<evidence type="ECO:0000256" key="5">
    <source>
        <dbReference type="ARBA" id="ARBA00022692"/>
    </source>
</evidence>
<proteinExistence type="inferred from homology"/>
<accession>X0WBK4</accession>
<dbReference type="GO" id="GO:0016020">
    <property type="term" value="C:membrane"/>
    <property type="evidence" value="ECO:0007669"/>
    <property type="project" value="UniProtKB-SubCell"/>
</dbReference>
<keyword evidence="11" id="KW-0407">Ion channel</keyword>
<dbReference type="GO" id="GO:0005267">
    <property type="term" value="F:potassium channel activity"/>
    <property type="evidence" value="ECO:0007669"/>
    <property type="project" value="UniProtKB-KW"/>
</dbReference>
<feature type="transmembrane region" description="Helical" evidence="13">
    <location>
        <begin position="20"/>
        <end position="42"/>
    </location>
</feature>
<keyword evidence="3" id="KW-0813">Transport</keyword>
<keyword evidence="6" id="KW-0631">Potassium channel</keyword>
<evidence type="ECO:0000256" key="13">
    <source>
        <dbReference type="SAM" id="Phobius"/>
    </source>
</evidence>
<evidence type="ECO:0000256" key="9">
    <source>
        <dbReference type="ARBA" id="ARBA00023065"/>
    </source>
</evidence>